<keyword evidence="3" id="KW-1185">Reference proteome</keyword>
<proteinExistence type="predicted"/>
<comment type="caution">
    <text evidence="2">The sequence shown here is derived from an EMBL/GenBank/DDBJ whole genome shotgun (WGS) entry which is preliminary data.</text>
</comment>
<dbReference type="InterPro" id="IPR050114">
    <property type="entry name" value="UPF0173_UPF0282_UlaG_hydrolase"/>
</dbReference>
<name>A0A7W6GCJ7_9HYPH</name>
<evidence type="ECO:0000259" key="1">
    <source>
        <dbReference type="Pfam" id="PF12706"/>
    </source>
</evidence>
<dbReference type="RefSeq" id="WP_183901632.1">
    <property type="nucleotide sequence ID" value="NZ_JACIDW010000014.1"/>
</dbReference>
<dbReference type="PANTHER" id="PTHR43546">
    <property type="entry name" value="UPF0173 METAL-DEPENDENT HYDROLASE MJ1163-RELATED"/>
    <property type="match status" value="1"/>
</dbReference>
<organism evidence="2 3">
    <name type="scientific">Rhizobium metallidurans</name>
    <dbReference type="NCBI Taxonomy" id="1265931"/>
    <lineage>
        <taxon>Bacteria</taxon>
        <taxon>Pseudomonadati</taxon>
        <taxon>Pseudomonadota</taxon>
        <taxon>Alphaproteobacteria</taxon>
        <taxon>Hyphomicrobiales</taxon>
        <taxon>Rhizobiaceae</taxon>
        <taxon>Rhizobium/Agrobacterium group</taxon>
        <taxon>Rhizobium</taxon>
    </lineage>
</organism>
<dbReference type="EMBL" id="JACIDW010000014">
    <property type="protein sequence ID" value="MBB3966130.1"/>
    <property type="molecule type" value="Genomic_DNA"/>
</dbReference>
<dbReference type="SUPFAM" id="SSF56281">
    <property type="entry name" value="Metallo-hydrolase/oxidoreductase"/>
    <property type="match status" value="1"/>
</dbReference>
<evidence type="ECO:0000313" key="3">
    <source>
        <dbReference type="Proteomes" id="UP000582090"/>
    </source>
</evidence>
<sequence>MRARLKKTPIGESLTERLKRPPTGQVEVYWLGQAGFVIDIAGMRLVIDPYLSDSLAAKYQNTARPHVRMMPPPVLPDEIFHVDLVLCTHAHTDHMDPGTLPLLLSANPGARLIAPRAVAAQAMERSGAQGDRLILARAGEPISPLARIEIIPTRAAHETLETDTDGNHRFLGYAIRADGTCVWHSGDCIPFDGLEDEVRRLQPDVALLPVNGRRAELSQNGVPGNFSLHEAITVARYVGAADLIAHHYGLFDFNTEQPETIDAEIATITGLGLHRARTDILYTLQNE</sequence>
<dbReference type="InterPro" id="IPR036866">
    <property type="entry name" value="RibonucZ/Hydroxyglut_hydro"/>
</dbReference>
<dbReference type="Gene3D" id="3.60.15.10">
    <property type="entry name" value="Ribonuclease Z/Hydroxyacylglutathione hydrolase-like"/>
    <property type="match status" value="1"/>
</dbReference>
<dbReference type="AlphaFoldDB" id="A0A7W6GCJ7"/>
<protein>
    <submittedName>
        <fullName evidence="2">L-ascorbate metabolism protein UlaG (Beta-lactamase superfamily)</fullName>
    </submittedName>
</protein>
<reference evidence="2 3" key="1">
    <citation type="submission" date="2020-08" db="EMBL/GenBank/DDBJ databases">
        <title>Genomic Encyclopedia of Type Strains, Phase IV (KMG-IV): sequencing the most valuable type-strain genomes for metagenomic binning, comparative biology and taxonomic classification.</title>
        <authorList>
            <person name="Goeker M."/>
        </authorList>
    </citation>
    <scope>NUCLEOTIDE SEQUENCE [LARGE SCALE GENOMIC DNA]</scope>
    <source>
        <strain evidence="2 3">DSM 26575</strain>
    </source>
</reference>
<feature type="domain" description="Metallo-beta-lactamase" evidence="1">
    <location>
        <begin position="44"/>
        <end position="248"/>
    </location>
</feature>
<dbReference type="InterPro" id="IPR001279">
    <property type="entry name" value="Metallo-B-lactamas"/>
</dbReference>
<dbReference type="Pfam" id="PF12706">
    <property type="entry name" value="Lactamase_B_2"/>
    <property type="match status" value="1"/>
</dbReference>
<evidence type="ECO:0000313" key="2">
    <source>
        <dbReference type="EMBL" id="MBB3966130.1"/>
    </source>
</evidence>
<accession>A0A7W6GCJ7</accession>
<dbReference type="Proteomes" id="UP000582090">
    <property type="component" value="Unassembled WGS sequence"/>
</dbReference>
<gene>
    <name evidence="2" type="ORF">GGQ67_003815</name>
</gene>